<dbReference type="AlphaFoldDB" id="A0A964V0W0"/>
<comment type="caution">
    <text evidence="1">The sequence shown here is derived from an EMBL/GenBank/DDBJ whole genome shotgun (WGS) entry which is preliminary data.</text>
</comment>
<evidence type="ECO:0000313" key="1">
    <source>
        <dbReference type="EMBL" id="NBN88540.1"/>
    </source>
</evidence>
<dbReference type="EMBL" id="RGET01000159">
    <property type="protein sequence ID" value="NBN88540.1"/>
    <property type="molecule type" value="Genomic_DNA"/>
</dbReference>
<accession>A0A964V0W0</accession>
<name>A0A964V0W0_9PROT</name>
<evidence type="ECO:0000313" key="2">
    <source>
        <dbReference type="Proteomes" id="UP000713222"/>
    </source>
</evidence>
<organism evidence="1 2">
    <name type="scientific">Candidatus Fonsibacter lacus</name>
    <dbReference type="NCBI Taxonomy" id="2576439"/>
    <lineage>
        <taxon>Bacteria</taxon>
        <taxon>Pseudomonadati</taxon>
        <taxon>Pseudomonadota</taxon>
        <taxon>Alphaproteobacteria</taxon>
        <taxon>Candidatus Pelagibacterales</taxon>
        <taxon>Candidatus Pelagibacterales incertae sedis</taxon>
        <taxon>Candidatus Fonsibacter</taxon>
    </lineage>
</organism>
<sequence length="146" mass="16779">MKNILDKINRADEIQANLELDKTELGKHEVELSLVDDLNKLKNQFISSWKSHTSKRDAWGAESTKILQLIAQHETKGQQLKKETEGYDKQLLEISSRLTKLRNQADQLGLTLPRELELLDGISLTAWGNKLVDTREIVDEFNQKLK</sequence>
<gene>
    <name evidence="1" type="ORF">EBV32_05595</name>
</gene>
<dbReference type="Proteomes" id="UP000713222">
    <property type="component" value="Unassembled WGS sequence"/>
</dbReference>
<protein>
    <submittedName>
        <fullName evidence="1">Uncharacterized protein</fullName>
    </submittedName>
</protein>
<proteinExistence type="predicted"/>
<reference evidence="1" key="1">
    <citation type="submission" date="2018-10" db="EMBL/GenBank/DDBJ databases">
        <title>Iterative Subtractive Binning of Freshwater Chronoseries Metagenomes Recovers Nearly Complete Genomes from over Four Hundred Novel Species.</title>
        <authorList>
            <person name="Rodriguez-R L.M."/>
            <person name="Tsementzi D."/>
            <person name="Luo C."/>
            <person name="Konstantinidis K.T."/>
        </authorList>
    </citation>
    <scope>NUCLEOTIDE SEQUENCE</scope>
    <source>
        <strain evidence="1">WB7_6_001</strain>
    </source>
</reference>